<feature type="transmembrane region" description="Helical" evidence="1">
    <location>
        <begin position="159"/>
        <end position="178"/>
    </location>
</feature>
<reference evidence="2" key="2">
    <citation type="journal article" date="2023" name="Infect Dis Poverty">
        <title>Chromosome-scale genome of the human blood fluke Schistosoma mekongi and its implications for public health.</title>
        <authorList>
            <person name="Zhou M."/>
            <person name="Xu L."/>
            <person name="Xu D."/>
            <person name="Chen W."/>
            <person name="Khan J."/>
            <person name="Hu Y."/>
            <person name="Huang H."/>
            <person name="Wei H."/>
            <person name="Zhang Y."/>
            <person name="Chusongsang P."/>
            <person name="Tanasarnprasert K."/>
            <person name="Hu X."/>
            <person name="Limpanont Y."/>
            <person name="Lv Z."/>
        </authorList>
    </citation>
    <scope>NUCLEOTIDE SEQUENCE</scope>
    <source>
        <strain evidence="2">LV_2022a</strain>
    </source>
</reference>
<evidence type="ECO:0000256" key="1">
    <source>
        <dbReference type="SAM" id="Phobius"/>
    </source>
</evidence>
<organism evidence="2 3">
    <name type="scientific">Schistosoma mekongi</name>
    <name type="common">Parasitic worm</name>
    <dbReference type="NCBI Taxonomy" id="38744"/>
    <lineage>
        <taxon>Eukaryota</taxon>
        <taxon>Metazoa</taxon>
        <taxon>Spiralia</taxon>
        <taxon>Lophotrochozoa</taxon>
        <taxon>Platyhelminthes</taxon>
        <taxon>Trematoda</taxon>
        <taxon>Digenea</taxon>
        <taxon>Strigeidida</taxon>
        <taxon>Schistosomatoidea</taxon>
        <taxon>Schistosomatidae</taxon>
        <taxon>Schistosoma</taxon>
    </lineage>
</organism>
<accession>A0AAE1Z8T2</accession>
<feature type="transmembrane region" description="Helical" evidence="1">
    <location>
        <begin position="67"/>
        <end position="89"/>
    </location>
</feature>
<keyword evidence="3" id="KW-1185">Reference proteome</keyword>
<dbReference type="Proteomes" id="UP001292079">
    <property type="component" value="Unassembled WGS sequence"/>
</dbReference>
<keyword evidence="1" id="KW-0812">Transmembrane</keyword>
<evidence type="ECO:0000313" key="2">
    <source>
        <dbReference type="EMBL" id="KAK4468922.1"/>
    </source>
</evidence>
<sequence>MKYRLETNQLLFTHSLIHLEILGSILEILLIFIENLHTPSLRNYILLVQAGIFLTVGDLIVNSFLCWLIQVIGYVLTIVAVVLITVFVLRINKLKRKIRITLFIFFCIFILLGIIFISLSSMTPGFKIGFGICCICTMLIAAVTITYNLRKLSASTTYYLLFISTSIWFEFILLYFSICYLEVSAKNAIFGNNTTICDINMTISL</sequence>
<comment type="caution">
    <text evidence="2">The sequence shown here is derived from an EMBL/GenBank/DDBJ whole genome shotgun (WGS) entry which is preliminary data.</text>
</comment>
<reference evidence="2" key="1">
    <citation type="submission" date="2022-04" db="EMBL/GenBank/DDBJ databases">
        <authorList>
            <person name="Xu L."/>
            <person name="Lv Z."/>
        </authorList>
    </citation>
    <scope>NUCLEOTIDE SEQUENCE</scope>
    <source>
        <strain evidence="2">LV_2022a</strain>
    </source>
</reference>
<evidence type="ECO:0000313" key="3">
    <source>
        <dbReference type="Proteomes" id="UP001292079"/>
    </source>
</evidence>
<proteinExistence type="predicted"/>
<feature type="transmembrane region" description="Helical" evidence="1">
    <location>
        <begin position="12"/>
        <end position="32"/>
    </location>
</feature>
<feature type="transmembrane region" description="Helical" evidence="1">
    <location>
        <begin position="128"/>
        <end position="147"/>
    </location>
</feature>
<keyword evidence="1" id="KW-1133">Transmembrane helix</keyword>
<keyword evidence="1" id="KW-0472">Membrane</keyword>
<feature type="transmembrane region" description="Helical" evidence="1">
    <location>
        <begin position="101"/>
        <end position="122"/>
    </location>
</feature>
<dbReference type="AlphaFoldDB" id="A0AAE1Z8T2"/>
<feature type="transmembrane region" description="Helical" evidence="1">
    <location>
        <begin position="44"/>
        <end position="61"/>
    </location>
</feature>
<name>A0AAE1Z8T2_SCHME</name>
<dbReference type="EMBL" id="JALJAT010000006">
    <property type="protein sequence ID" value="KAK4468922.1"/>
    <property type="molecule type" value="Genomic_DNA"/>
</dbReference>
<protein>
    <submittedName>
        <fullName evidence="2">Uncharacterized protein</fullName>
    </submittedName>
</protein>
<gene>
    <name evidence="2" type="ORF">MN116_007588</name>
</gene>